<feature type="region of interest" description="Disordered" evidence="1">
    <location>
        <begin position="1"/>
        <end position="34"/>
    </location>
</feature>
<organism evidence="2 3">
    <name type="scientific">Prosthecobacter algae</name>
    <dbReference type="NCBI Taxonomy" id="1144682"/>
    <lineage>
        <taxon>Bacteria</taxon>
        <taxon>Pseudomonadati</taxon>
        <taxon>Verrucomicrobiota</taxon>
        <taxon>Verrucomicrobiia</taxon>
        <taxon>Verrucomicrobiales</taxon>
        <taxon>Verrucomicrobiaceae</taxon>
        <taxon>Prosthecobacter</taxon>
    </lineage>
</organism>
<evidence type="ECO:0000256" key="1">
    <source>
        <dbReference type="SAM" id="MobiDB-lite"/>
    </source>
</evidence>
<dbReference type="EMBL" id="BAABIA010000004">
    <property type="protein sequence ID" value="GAA5139576.1"/>
    <property type="molecule type" value="Genomic_DNA"/>
</dbReference>
<feature type="compositionally biased region" description="Polar residues" evidence="1">
    <location>
        <begin position="22"/>
        <end position="34"/>
    </location>
</feature>
<evidence type="ECO:0000313" key="2">
    <source>
        <dbReference type="EMBL" id="GAA5139576.1"/>
    </source>
</evidence>
<comment type="caution">
    <text evidence="2">The sequence shown here is derived from an EMBL/GenBank/DDBJ whole genome shotgun (WGS) entry which is preliminary data.</text>
</comment>
<dbReference type="Proteomes" id="UP001499852">
    <property type="component" value="Unassembled WGS sequence"/>
</dbReference>
<evidence type="ECO:0000313" key="3">
    <source>
        <dbReference type="Proteomes" id="UP001499852"/>
    </source>
</evidence>
<reference evidence="3" key="1">
    <citation type="journal article" date="2019" name="Int. J. Syst. Evol. Microbiol.">
        <title>The Global Catalogue of Microorganisms (GCM) 10K type strain sequencing project: providing services to taxonomists for standard genome sequencing and annotation.</title>
        <authorList>
            <consortium name="The Broad Institute Genomics Platform"/>
            <consortium name="The Broad Institute Genome Sequencing Center for Infectious Disease"/>
            <person name="Wu L."/>
            <person name="Ma J."/>
        </authorList>
    </citation>
    <scope>NUCLEOTIDE SEQUENCE [LARGE SCALE GENOMIC DNA]</scope>
    <source>
        <strain evidence="3">JCM 18053</strain>
    </source>
</reference>
<name>A0ABP9P316_9BACT</name>
<accession>A0ABP9P316</accession>
<sequence length="75" mass="8092">MELAGGQLGRTFEIGDKGADGESQQSRSGQDLSQSDGCFHGWVSFQNAYLRSGYDGNVERLLKTILHTKTLGGDV</sequence>
<gene>
    <name evidence="2" type="ORF">GCM10023213_20460</name>
</gene>
<keyword evidence="3" id="KW-1185">Reference proteome</keyword>
<proteinExistence type="predicted"/>
<protein>
    <submittedName>
        <fullName evidence="2">Uncharacterized protein</fullName>
    </submittedName>
</protein>